<reference evidence="3" key="1">
    <citation type="submission" date="2016-06" db="EMBL/GenBank/DDBJ databases">
        <authorList>
            <person name="Nascimento L."/>
            <person name="Pereira R.V."/>
            <person name="Martins L.F."/>
            <person name="Quaggio R.B."/>
            <person name="Silva A.M."/>
            <person name="Setubal J.C."/>
        </authorList>
    </citation>
    <scope>NUCLEOTIDE SEQUENCE [LARGE SCALE GENOMIC DNA]</scope>
</reference>
<organism evidence="2 3">
    <name type="scientific">Bacillus thermozeamaize</name>
    <dbReference type="NCBI Taxonomy" id="230954"/>
    <lineage>
        <taxon>Bacteria</taxon>
        <taxon>Bacillati</taxon>
        <taxon>Bacillota</taxon>
        <taxon>Bacilli</taxon>
        <taxon>Bacillales</taxon>
        <taxon>Bacillaceae</taxon>
        <taxon>Bacillus</taxon>
    </lineage>
</organism>
<evidence type="ECO:0008006" key="4">
    <source>
        <dbReference type="Google" id="ProtNLM"/>
    </source>
</evidence>
<dbReference type="EMBL" id="LZRT01000120">
    <property type="protein sequence ID" value="OUM84815.1"/>
    <property type="molecule type" value="Genomic_DNA"/>
</dbReference>
<proteinExistence type="predicted"/>
<evidence type="ECO:0000256" key="1">
    <source>
        <dbReference type="SAM" id="Phobius"/>
    </source>
</evidence>
<accession>A0A1Y3PBW0</accession>
<sequence length="77" mass="9135">MKELFAELWHQHRGKLLGTLFGFWLGVLFLLVGFWRMLIVALLILCGYYLGKKVDEKEPLRDVLTRILPDHFFRNDS</sequence>
<dbReference type="AlphaFoldDB" id="A0A1Y3PBW0"/>
<dbReference type="InterPro" id="IPR018730">
    <property type="entry name" value="DUF2273"/>
</dbReference>
<gene>
    <name evidence="2" type="ORF">BAA01_07745</name>
</gene>
<keyword evidence="1" id="KW-0812">Transmembrane</keyword>
<keyword evidence="1" id="KW-0472">Membrane</keyword>
<keyword evidence="1" id="KW-1133">Transmembrane helix</keyword>
<feature type="transmembrane region" description="Helical" evidence="1">
    <location>
        <begin position="20"/>
        <end position="51"/>
    </location>
</feature>
<dbReference type="Proteomes" id="UP000196475">
    <property type="component" value="Unassembled WGS sequence"/>
</dbReference>
<protein>
    <recommendedName>
        <fullName evidence="4">DUF2273 domain-containing protein</fullName>
    </recommendedName>
</protein>
<evidence type="ECO:0000313" key="2">
    <source>
        <dbReference type="EMBL" id="OUM84815.1"/>
    </source>
</evidence>
<evidence type="ECO:0000313" key="3">
    <source>
        <dbReference type="Proteomes" id="UP000196475"/>
    </source>
</evidence>
<comment type="caution">
    <text evidence="2">The sequence shown here is derived from an EMBL/GenBank/DDBJ whole genome shotgun (WGS) entry which is preliminary data.</text>
</comment>
<dbReference type="Pfam" id="PF10031">
    <property type="entry name" value="DUF2273"/>
    <property type="match status" value="1"/>
</dbReference>
<name>A0A1Y3PBW0_9BACI</name>